<dbReference type="Gene3D" id="6.10.340.10">
    <property type="match status" value="1"/>
</dbReference>
<keyword evidence="5" id="KW-0808">Transferase</keyword>
<keyword evidence="11" id="KW-1185">Reference proteome</keyword>
<evidence type="ECO:0000256" key="2">
    <source>
        <dbReference type="ARBA" id="ARBA00004370"/>
    </source>
</evidence>
<dbReference type="Proteomes" id="UP001597112">
    <property type="component" value="Unassembled WGS sequence"/>
</dbReference>
<comment type="subcellular location">
    <subcellularLocation>
        <location evidence="2">Membrane</location>
    </subcellularLocation>
</comment>
<dbReference type="EC" id="2.7.13.3" evidence="3"/>
<dbReference type="EMBL" id="JBHTKA010000001">
    <property type="protein sequence ID" value="MFD0999501.1"/>
    <property type="molecule type" value="Genomic_DNA"/>
</dbReference>
<dbReference type="CDD" id="cd00082">
    <property type="entry name" value="HisKA"/>
    <property type="match status" value="1"/>
</dbReference>
<reference evidence="11" key="1">
    <citation type="journal article" date="2019" name="Int. J. Syst. Evol. Microbiol.">
        <title>The Global Catalogue of Microorganisms (GCM) 10K type strain sequencing project: providing services to taxonomists for standard genome sequencing and annotation.</title>
        <authorList>
            <consortium name="The Broad Institute Genomics Platform"/>
            <consortium name="The Broad Institute Genome Sequencing Center for Infectious Disease"/>
            <person name="Wu L."/>
            <person name="Ma J."/>
        </authorList>
    </citation>
    <scope>NUCLEOTIDE SEQUENCE [LARGE SCALE GENOMIC DNA]</scope>
    <source>
        <strain evidence="11">CCUG 58938</strain>
    </source>
</reference>
<dbReference type="SMART" id="SM00388">
    <property type="entry name" value="HisKA"/>
    <property type="match status" value="1"/>
</dbReference>
<keyword evidence="7" id="KW-0812">Transmembrane</keyword>
<evidence type="ECO:0000313" key="11">
    <source>
        <dbReference type="Proteomes" id="UP001597112"/>
    </source>
</evidence>
<feature type="domain" description="HAMP" evidence="9">
    <location>
        <begin position="214"/>
        <end position="266"/>
    </location>
</feature>
<keyword evidence="10" id="KW-0067">ATP-binding</keyword>
<accession>A0ABW3K102</accession>
<dbReference type="SUPFAM" id="SSF158472">
    <property type="entry name" value="HAMP domain-like"/>
    <property type="match status" value="1"/>
</dbReference>
<dbReference type="InterPro" id="IPR003661">
    <property type="entry name" value="HisK_dim/P_dom"/>
</dbReference>
<dbReference type="Pfam" id="PF00672">
    <property type="entry name" value="HAMP"/>
    <property type="match status" value="1"/>
</dbReference>
<evidence type="ECO:0000313" key="10">
    <source>
        <dbReference type="EMBL" id="MFD0999501.1"/>
    </source>
</evidence>
<dbReference type="InterPro" id="IPR004358">
    <property type="entry name" value="Sig_transdc_His_kin-like_C"/>
</dbReference>
<name>A0ABW3K102_9BACT</name>
<evidence type="ECO:0000256" key="7">
    <source>
        <dbReference type="SAM" id="Phobius"/>
    </source>
</evidence>
<dbReference type="InterPro" id="IPR005467">
    <property type="entry name" value="His_kinase_dom"/>
</dbReference>
<evidence type="ECO:0000259" key="9">
    <source>
        <dbReference type="PROSITE" id="PS50885"/>
    </source>
</evidence>
<sequence length="494" mass="56594">MKISYAILFGFLMILLLFAATTYINYKQSEKINENHELLARSSVILKQSNRFQRNVLNMVSGLRGYLLTNEAFFIQSYDSAMIENDEILNELSMLIADSVQQKNLLEDILELNEYWINEFALPLIEARRNASLSDSSMAAFNKLYRAKLVTGLEKDINRSLQKKFKEFSNHEYAVREQQKVALSKFIQQTKNISFSLMAFSFVAGMGIAIFIASYISSGIVKMVQMAESISKGEYGVYMKADGKDELSKLGRSLNNMAKILAENISLLKRKNEELDQFAYIVSHDLKAPLRGIDNVITWIQEDHLPELSPKVVEYLEVIKGRIVRAENLLNGILSYSRVGRELQPNEVVDVKDLIEEIHGYLPKKTGITLHVEENMPRLFTEKLPLLQVFTNLLVNAYRYHDKPDGYVKVYHKTLAGYYEFYVEDNGPGISKDYHKKIFVIFQTLENRDAFESTGVGLAIVKKILDDRKLSIRLISEPGRGSVFIFTWPLNEIV</sequence>
<feature type="domain" description="Histidine kinase" evidence="8">
    <location>
        <begin position="281"/>
        <end position="492"/>
    </location>
</feature>
<evidence type="ECO:0000256" key="6">
    <source>
        <dbReference type="ARBA" id="ARBA00022777"/>
    </source>
</evidence>
<comment type="catalytic activity">
    <reaction evidence="1">
        <text>ATP + protein L-histidine = ADP + protein N-phospho-L-histidine.</text>
        <dbReference type="EC" id="2.7.13.3"/>
    </reaction>
</comment>
<evidence type="ECO:0000256" key="4">
    <source>
        <dbReference type="ARBA" id="ARBA00022553"/>
    </source>
</evidence>
<keyword evidence="7" id="KW-1133">Transmembrane helix</keyword>
<dbReference type="SMART" id="SM00304">
    <property type="entry name" value="HAMP"/>
    <property type="match status" value="1"/>
</dbReference>
<dbReference type="PANTHER" id="PTHR42878:SF15">
    <property type="entry name" value="BACTERIOPHYTOCHROME"/>
    <property type="match status" value="1"/>
</dbReference>
<dbReference type="RefSeq" id="WP_377578055.1">
    <property type="nucleotide sequence ID" value="NZ_JBHTKA010000001.1"/>
</dbReference>
<gene>
    <name evidence="10" type="ORF">ACFQ21_09290</name>
</gene>
<feature type="transmembrane region" description="Helical" evidence="7">
    <location>
        <begin position="6"/>
        <end position="26"/>
    </location>
</feature>
<dbReference type="InterPro" id="IPR003594">
    <property type="entry name" value="HATPase_dom"/>
</dbReference>
<evidence type="ECO:0000256" key="5">
    <source>
        <dbReference type="ARBA" id="ARBA00022679"/>
    </source>
</evidence>
<dbReference type="SMART" id="SM00387">
    <property type="entry name" value="HATPase_c"/>
    <property type="match status" value="1"/>
</dbReference>
<dbReference type="InterPro" id="IPR007891">
    <property type="entry name" value="CHASE3"/>
</dbReference>
<dbReference type="PROSITE" id="PS50885">
    <property type="entry name" value="HAMP"/>
    <property type="match status" value="1"/>
</dbReference>
<dbReference type="Gene3D" id="3.30.565.10">
    <property type="entry name" value="Histidine kinase-like ATPase, C-terminal domain"/>
    <property type="match status" value="1"/>
</dbReference>
<dbReference type="Pfam" id="PF05227">
    <property type="entry name" value="CHASE3"/>
    <property type="match status" value="1"/>
</dbReference>
<dbReference type="Pfam" id="PF00512">
    <property type="entry name" value="HisKA"/>
    <property type="match status" value="1"/>
</dbReference>
<keyword evidence="4" id="KW-0597">Phosphoprotein</keyword>
<feature type="transmembrane region" description="Helical" evidence="7">
    <location>
        <begin position="195"/>
        <end position="216"/>
    </location>
</feature>
<dbReference type="InterPro" id="IPR050351">
    <property type="entry name" value="BphY/WalK/GraS-like"/>
</dbReference>
<comment type="caution">
    <text evidence="10">The sequence shown here is derived from an EMBL/GenBank/DDBJ whole genome shotgun (WGS) entry which is preliminary data.</text>
</comment>
<keyword evidence="7" id="KW-0472">Membrane</keyword>
<keyword evidence="6" id="KW-0418">Kinase</keyword>
<dbReference type="SUPFAM" id="SSF55874">
    <property type="entry name" value="ATPase domain of HSP90 chaperone/DNA topoisomerase II/histidine kinase"/>
    <property type="match status" value="1"/>
</dbReference>
<proteinExistence type="predicted"/>
<dbReference type="PRINTS" id="PR00344">
    <property type="entry name" value="BCTRLSENSOR"/>
</dbReference>
<dbReference type="GO" id="GO:0005524">
    <property type="term" value="F:ATP binding"/>
    <property type="evidence" value="ECO:0007669"/>
    <property type="project" value="UniProtKB-KW"/>
</dbReference>
<dbReference type="PROSITE" id="PS50109">
    <property type="entry name" value="HIS_KIN"/>
    <property type="match status" value="1"/>
</dbReference>
<protein>
    <recommendedName>
        <fullName evidence="3">histidine kinase</fullName>
        <ecNumber evidence="3">2.7.13.3</ecNumber>
    </recommendedName>
</protein>
<dbReference type="InterPro" id="IPR036890">
    <property type="entry name" value="HATPase_C_sf"/>
</dbReference>
<dbReference type="InterPro" id="IPR003660">
    <property type="entry name" value="HAMP_dom"/>
</dbReference>
<dbReference type="SUPFAM" id="SSF47384">
    <property type="entry name" value="Homodimeric domain of signal transducing histidine kinase"/>
    <property type="match status" value="1"/>
</dbReference>
<dbReference type="Gene3D" id="1.10.287.130">
    <property type="match status" value="1"/>
</dbReference>
<keyword evidence="10" id="KW-0547">Nucleotide-binding</keyword>
<dbReference type="CDD" id="cd06225">
    <property type="entry name" value="HAMP"/>
    <property type="match status" value="1"/>
</dbReference>
<evidence type="ECO:0000256" key="3">
    <source>
        <dbReference type="ARBA" id="ARBA00012438"/>
    </source>
</evidence>
<dbReference type="InterPro" id="IPR036097">
    <property type="entry name" value="HisK_dim/P_sf"/>
</dbReference>
<dbReference type="PANTHER" id="PTHR42878">
    <property type="entry name" value="TWO-COMPONENT HISTIDINE KINASE"/>
    <property type="match status" value="1"/>
</dbReference>
<dbReference type="Pfam" id="PF02518">
    <property type="entry name" value="HATPase_c"/>
    <property type="match status" value="1"/>
</dbReference>
<evidence type="ECO:0000256" key="1">
    <source>
        <dbReference type="ARBA" id="ARBA00000085"/>
    </source>
</evidence>
<organism evidence="10 11">
    <name type="scientific">Ohtaekwangia kribbensis</name>
    <dbReference type="NCBI Taxonomy" id="688913"/>
    <lineage>
        <taxon>Bacteria</taxon>
        <taxon>Pseudomonadati</taxon>
        <taxon>Bacteroidota</taxon>
        <taxon>Cytophagia</taxon>
        <taxon>Cytophagales</taxon>
        <taxon>Fulvivirgaceae</taxon>
        <taxon>Ohtaekwangia</taxon>
    </lineage>
</organism>
<evidence type="ECO:0000259" key="8">
    <source>
        <dbReference type="PROSITE" id="PS50109"/>
    </source>
</evidence>